<name>A0A2G8B2S4_9MYCO</name>
<dbReference type="GO" id="GO:0020037">
    <property type="term" value="F:heme binding"/>
    <property type="evidence" value="ECO:0007669"/>
    <property type="project" value="TreeGrafter"/>
</dbReference>
<evidence type="ECO:0000256" key="5">
    <source>
        <dbReference type="ARBA" id="ARBA00022475"/>
    </source>
</evidence>
<dbReference type="InterPro" id="IPR003816">
    <property type="entry name" value="Nitrate_red_gam"/>
</dbReference>
<keyword evidence="14" id="KW-0534">Nitrate assimilation</keyword>
<comment type="cofactor">
    <cofactor evidence="2">
        <name>heme b</name>
        <dbReference type="ChEBI" id="CHEBI:60344"/>
    </cofactor>
</comment>
<dbReference type="InterPro" id="IPR036197">
    <property type="entry name" value="NarG-like_sf"/>
</dbReference>
<dbReference type="SUPFAM" id="SSF103501">
    <property type="entry name" value="Respiratory nitrate reductase 1 gamma chain"/>
    <property type="match status" value="1"/>
</dbReference>
<proteinExistence type="inferred from homology"/>
<keyword evidence="12" id="KW-0560">Oxidoreductase</keyword>
<dbReference type="AlphaFoldDB" id="A0A2G8B2S4"/>
<dbReference type="FunFam" id="1.20.950.20:FF:000001">
    <property type="entry name" value="Respiratory nitrate reductase subunit gamma"/>
    <property type="match status" value="1"/>
</dbReference>
<comment type="subcellular location">
    <subcellularLocation>
        <location evidence="3">Cell membrane</location>
        <topology evidence="3">Multi-pass membrane protein</topology>
    </subcellularLocation>
</comment>
<feature type="domain" description="NarG-like" evidence="22">
    <location>
        <begin position="8"/>
        <end position="228"/>
    </location>
</feature>
<evidence type="ECO:0000256" key="10">
    <source>
        <dbReference type="ARBA" id="ARBA00022982"/>
    </source>
</evidence>
<evidence type="ECO:0000256" key="1">
    <source>
        <dbReference type="ARBA" id="ARBA00001942"/>
    </source>
</evidence>
<keyword evidence="10" id="KW-0249">Electron transport</keyword>
<keyword evidence="6" id="KW-0500">Molybdenum</keyword>
<dbReference type="Proteomes" id="UP000595446">
    <property type="component" value="Chromosome"/>
</dbReference>
<comment type="function">
    <text evidence="16">Does not seem to have nitrate reductase activity.</text>
</comment>
<evidence type="ECO:0000256" key="20">
    <source>
        <dbReference type="ARBA" id="ARBA00071287"/>
    </source>
</evidence>
<evidence type="ECO:0000256" key="13">
    <source>
        <dbReference type="ARBA" id="ARBA00023004"/>
    </source>
</evidence>
<dbReference type="STRING" id="110505.ACT16_15670"/>
<sequence length="246" mass="27829">MAHTSLHEIFWDVAPYASLSIAAVGTWWRYRYDKFGWTSRSSQLYESRLLQIGSPLFHFGSLMVIMGHVMGLCIPEWLTEDIGLSDHFYHLQALVLGAPAGLATLIGIALLIYRRRTRGPVRLATSLSDKLMYPVLVCALVAGMGCTLMGATHYGEVHDYRQNVSVWFRSIFILDPRGDLMLQAPFYFQVHATIALLLFALWPFTRLVHAFSAPIAYLFRPYIVYRSREVTSGDQLVGSAPRKPGW</sequence>
<dbReference type="Gene3D" id="1.20.950.20">
    <property type="entry name" value="Transmembrane di-heme cytochromes, Chain C"/>
    <property type="match status" value="1"/>
</dbReference>
<gene>
    <name evidence="23" type="primary">narI</name>
    <name evidence="23" type="ORF">MHEC_12530</name>
</gene>
<dbReference type="GO" id="GO:0009325">
    <property type="term" value="C:nitrate reductase complex"/>
    <property type="evidence" value="ECO:0007669"/>
    <property type="project" value="InterPro"/>
</dbReference>
<evidence type="ECO:0000313" key="23">
    <source>
        <dbReference type="EMBL" id="BCO34820.1"/>
    </source>
</evidence>
<evidence type="ECO:0000256" key="8">
    <source>
        <dbReference type="ARBA" id="ARBA00022692"/>
    </source>
</evidence>
<keyword evidence="7 21" id="KW-0349">Heme</keyword>
<dbReference type="GO" id="GO:0009055">
    <property type="term" value="F:electron transfer activity"/>
    <property type="evidence" value="ECO:0007669"/>
    <property type="project" value="TreeGrafter"/>
</dbReference>
<dbReference type="GO" id="GO:0046872">
    <property type="term" value="F:metal ion binding"/>
    <property type="evidence" value="ECO:0007669"/>
    <property type="project" value="UniProtKB-KW"/>
</dbReference>
<dbReference type="InterPro" id="IPR023234">
    <property type="entry name" value="NarG-like_domain"/>
</dbReference>
<keyword evidence="13 21" id="KW-0408">Iron</keyword>
<keyword evidence="5" id="KW-1003">Cell membrane</keyword>
<evidence type="ECO:0000256" key="19">
    <source>
        <dbReference type="ARBA" id="ARBA00061480"/>
    </source>
</evidence>
<evidence type="ECO:0000256" key="21">
    <source>
        <dbReference type="PIRSR" id="PIRSR603816-1"/>
    </source>
</evidence>
<dbReference type="NCBIfam" id="TIGR00351">
    <property type="entry name" value="narI"/>
    <property type="match status" value="1"/>
</dbReference>
<dbReference type="RefSeq" id="WP_048892378.1">
    <property type="nucleotide sequence ID" value="NZ_AP024237.1"/>
</dbReference>
<comment type="similarity">
    <text evidence="18">In the C-terminal section; belongs to the nitrate reductase gamma subunit family.</text>
</comment>
<feature type="binding site" description="axial binding residue" evidence="21">
    <location>
        <position position="209"/>
    </location>
    <ligand>
        <name>heme b</name>
        <dbReference type="ChEBI" id="CHEBI:60344"/>
        <label>1</label>
    </ligand>
    <ligandPart>
        <name>Fe</name>
        <dbReference type="ChEBI" id="CHEBI:18248"/>
    </ligandPart>
</feature>
<feature type="binding site" description="axial binding residue" evidence="21">
    <location>
        <position position="58"/>
    </location>
    <ligand>
        <name>heme b</name>
        <dbReference type="ChEBI" id="CHEBI:60344"/>
        <label>1</label>
    </ligand>
    <ligandPart>
        <name>Fe</name>
        <dbReference type="ChEBI" id="CHEBI:18248"/>
    </ligandPart>
</feature>
<organism evidence="23 24">
    <name type="scientific">Mycobacterium heckeshornense</name>
    <dbReference type="NCBI Taxonomy" id="110505"/>
    <lineage>
        <taxon>Bacteria</taxon>
        <taxon>Bacillati</taxon>
        <taxon>Actinomycetota</taxon>
        <taxon>Actinomycetes</taxon>
        <taxon>Mycobacteriales</taxon>
        <taxon>Mycobacteriaceae</taxon>
        <taxon>Mycobacterium</taxon>
    </lineage>
</organism>
<evidence type="ECO:0000256" key="9">
    <source>
        <dbReference type="ARBA" id="ARBA00022723"/>
    </source>
</evidence>
<dbReference type="GO" id="GO:0005886">
    <property type="term" value="C:plasma membrane"/>
    <property type="evidence" value="ECO:0007669"/>
    <property type="project" value="UniProtKB-SubCell"/>
</dbReference>
<evidence type="ECO:0000256" key="15">
    <source>
        <dbReference type="ARBA" id="ARBA00023136"/>
    </source>
</evidence>
<keyword evidence="4" id="KW-0813">Transport</keyword>
<evidence type="ECO:0000256" key="17">
    <source>
        <dbReference type="ARBA" id="ARBA00061095"/>
    </source>
</evidence>
<evidence type="ECO:0000313" key="24">
    <source>
        <dbReference type="Proteomes" id="UP000595446"/>
    </source>
</evidence>
<evidence type="ECO:0000256" key="11">
    <source>
        <dbReference type="ARBA" id="ARBA00022989"/>
    </source>
</evidence>
<accession>A0A2G8B2S4</accession>
<evidence type="ECO:0000259" key="22">
    <source>
        <dbReference type="Pfam" id="PF02665"/>
    </source>
</evidence>
<dbReference type="EMBL" id="AP024237">
    <property type="protein sequence ID" value="BCO34820.1"/>
    <property type="molecule type" value="Genomic_DNA"/>
</dbReference>
<evidence type="ECO:0000256" key="12">
    <source>
        <dbReference type="ARBA" id="ARBA00023002"/>
    </source>
</evidence>
<comment type="cofactor">
    <cofactor evidence="1">
        <name>Mo-bis(molybdopterin guanine dinucleotide)</name>
        <dbReference type="ChEBI" id="CHEBI:60539"/>
    </cofactor>
</comment>
<dbReference type="GO" id="GO:0008940">
    <property type="term" value="F:nitrate reductase activity"/>
    <property type="evidence" value="ECO:0007669"/>
    <property type="project" value="InterPro"/>
</dbReference>
<keyword evidence="9" id="KW-0479">Metal-binding</keyword>
<evidence type="ECO:0000256" key="4">
    <source>
        <dbReference type="ARBA" id="ARBA00022448"/>
    </source>
</evidence>
<evidence type="ECO:0000256" key="2">
    <source>
        <dbReference type="ARBA" id="ARBA00001970"/>
    </source>
</evidence>
<dbReference type="PANTHER" id="PTHR30598:SF3">
    <property type="entry name" value="RESPIRATORY NITRATE REDUCTASE 1 GAMMA CHAIN"/>
    <property type="match status" value="1"/>
</dbReference>
<evidence type="ECO:0000256" key="7">
    <source>
        <dbReference type="ARBA" id="ARBA00022617"/>
    </source>
</evidence>
<dbReference type="Pfam" id="PF02665">
    <property type="entry name" value="Nitrate_red_gam"/>
    <property type="match status" value="1"/>
</dbReference>
<keyword evidence="8" id="KW-0812">Transmembrane</keyword>
<feature type="binding site" description="axial binding residue" evidence="21">
    <location>
        <position position="191"/>
    </location>
    <ligand>
        <name>heme b</name>
        <dbReference type="ChEBI" id="CHEBI:60344"/>
        <label>1</label>
    </ligand>
    <ligandPart>
        <name>Fe</name>
        <dbReference type="ChEBI" id="CHEBI:18248"/>
    </ligandPart>
</feature>
<evidence type="ECO:0000256" key="18">
    <source>
        <dbReference type="ARBA" id="ARBA00061196"/>
    </source>
</evidence>
<keyword evidence="15" id="KW-0472">Membrane</keyword>
<evidence type="ECO:0000256" key="16">
    <source>
        <dbReference type="ARBA" id="ARBA00056200"/>
    </source>
</evidence>
<feature type="binding site" description="axial binding residue" evidence="21">
    <location>
        <position position="68"/>
    </location>
    <ligand>
        <name>heme b</name>
        <dbReference type="ChEBI" id="CHEBI:60344"/>
        <label>1</label>
    </ligand>
    <ligandPart>
        <name>Fe</name>
        <dbReference type="ChEBI" id="CHEBI:18248"/>
    </ligandPart>
</feature>
<keyword evidence="11" id="KW-1133">Transmembrane helix</keyword>
<evidence type="ECO:0000256" key="14">
    <source>
        <dbReference type="ARBA" id="ARBA00023063"/>
    </source>
</evidence>
<comment type="similarity">
    <text evidence="17">In the central section; belongs to the NarJ/NarW family.</text>
</comment>
<dbReference type="OrthoDB" id="9788113at2"/>
<keyword evidence="24" id="KW-1185">Reference proteome</keyword>
<dbReference type="PANTHER" id="PTHR30598">
    <property type="entry name" value="NITRATE REDUCTASE PRIVATE CHAPERONE, REDOX ENZYME MATURATION PROTEIN REMP FAMILY"/>
    <property type="match status" value="1"/>
</dbReference>
<dbReference type="GO" id="GO:0019645">
    <property type="term" value="P:anaerobic electron transport chain"/>
    <property type="evidence" value="ECO:0007669"/>
    <property type="project" value="TreeGrafter"/>
</dbReference>
<dbReference type="GO" id="GO:0042128">
    <property type="term" value="P:nitrate assimilation"/>
    <property type="evidence" value="ECO:0007669"/>
    <property type="project" value="UniProtKB-KW"/>
</dbReference>
<reference evidence="23 24" key="1">
    <citation type="submission" date="2020-12" db="EMBL/GenBank/DDBJ databases">
        <title>Complete genome sequence of Mycobacterium heckeshornense JCM 15655T, closely related to a pathogenic non-tuberculous mycobacterial species Mycobacterium xenopi.</title>
        <authorList>
            <person name="Yoshida M."/>
            <person name="Fukano H."/>
            <person name="Asakura T."/>
            <person name="Suzuki M."/>
            <person name="Hoshino Y."/>
        </authorList>
    </citation>
    <scope>NUCLEOTIDE SEQUENCE [LARGE SCALE GENOMIC DNA]</scope>
    <source>
        <strain evidence="23 24">JCM 15655</strain>
    </source>
</reference>
<comment type="similarity">
    <text evidence="19">In the N-terminal section; belongs to the nitrate reductase alpha subunit family.</text>
</comment>
<evidence type="ECO:0000256" key="3">
    <source>
        <dbReference type="ARBA" id="ARBA00004651"/>
    </source>
</evidence>
<dbReference type="InterPro" id="IPR051936">
    <property type="entry name" value="Heme-iron_electron_transfer"/>
</dbReference>
<evidence type="ECO:0000256" key="6">
    <source>
        <dbReference type="ARBA" id="ARBA00022505"/>
    </source>
</evidence>
<protein>
    <recommendedName>
        <fullName evidence="20">Nitrate reductase-like protein NarX</fullName>
    </recommendedName>
</protein>